<feature type="transmembrane region" description="Helical" evidence="10">
    <location>
        <begin position="142"/>
        <end position="163"/>
    </location>
</feature>
<dbReference type="EMBL" id="BRYB01004187">
    <property type="protein sequence ID" value="GMI27040.1"/>
    <property type="molecule type" value="Genomic_DNA"/>
</dbReference>
<feature type="transmembrane region" description="Helical" evidence="10">
    <location>
        <begin position="290"/>
        <end position="320"/>
    </location>
</feature>
<keyword evidence="4" id="KW-0813">Transport</keyword>
<protein>
    <recommendedName>
        <fullName evidence="11">Ammonium transporter AmtB-like domain-containing protein</fullName>
    </recommendedName>
</protein>
<dbReference type="InterPro" id="IPR029020">
    <property type="entry name" value="Ammonium/urea_transptr"/>
</dbReference>
<feature type="transmembrane region" description="Helical" evidence="10">
    <location>
        <begin position="62"/>
        <end position="79"/>
    </location>
</feature>
<dbReference type="SUPFAM" id="SSF111352">
    <property type="entry name" value="Ammonium transporter"/>
    <property type="match status" value="1"/>
</dbReference>
<dbReference type="PRINTS" id="PR00342">
    <property type="entry name" value="RHESUSRHD"/>
</dbReference>
<evidence type="ECO:0000259" key="11">
    <source>
        <dbReference type="Pfam" id="PF00909"/>
    </source>
</evidence>
<comment type="similarity">
    <text evidence="2">Belongs to the ammonia transporter channel (TC 1.A.11.2) family.</text>
</comment>
<feature type="region of interest" description="Disordered" evidence="9">
    <location>
        <begin position="517"/>
        <end position="537"/>
    </location>
</feature>
<evidence type="ECO:0000256" key="10">
    <source>
        <dbReference type="SAM" id="Phobius"/>
    </source>
</evidence>
<comment type="similarity">
    <text evidence="3">Belongs to the ammonium transporter (TC 2.A.49) family. Rh subfamily.</text>
</comment>
<evidence type="ECO:0000256" key="4">
    <source>
        <dbReference type="ARBA" id="ARBA00022448"/>
    </source>
</evidence>
<reference evidence="12 13" key="1">
    <citation type="journal article" date="2023" name="Commun. Biol.">
        <title>Genome analysis of Parmales, the sister group of diatoms, reveals the evolutionary specialization of diatoms from phago-mixotrophs to photoautotrophs.</title>
        <authorList>
            <person name="Ban H."/>
            <person name="Sato S."/>
            <person name="Yoshikawa S."/>
            <person name="Yamada K."/>
            <person name="Nakamura Y."/>
            <person name="Ichinomiya M."/>
            <person name="Sato N."/>
            <person name="Blanc-Mathieu R."/>
            <person name="Endo H."/>
            <person name="Kuwata A."/>
            <person name="Ogata H."/>
        </authorList>
    </citation>
    <scope>NUCLEOTIDE SEQUENCE [LARGE SCALE GENOMIC DNA]</scope>
</reference>
<gene>
    <name evidence="12" type="ORF">TeGR_g11545</name>
</gene>
<evidence type="ECO:0000256" key="2">
    <source>
        <dbReference type="ARBA" id="ARBA00005887"/>
    </source>
</evidence>
<evidence type="ECO:0000256" key="3">
    <source>
        <dbReference type="ARBA" id="ARBA00011036"/>
    </source>
</evidence>
<comment type="caution">
    <text evidence="12">The sequence shown here is derived from an EMBL/GenBank/DDBJ whole genome shotgun (WGS) entry which is preliminary data.</text>
</comment>
<feature type="transmembrane region" description="Helical" evidence="10">
    <location>
        <begin position="28"/>
        <end position="50"/>
    </location>
</feature>
<evidence type="ECO:0000256" key="5">
    <source>
        <dbReference type="ARBA" id="ARBA00022692"/>
    </source>
</evidence>
<name>A0ABQ6MJK5_9STRA</name>
<dbReference type="InterPro" id="IPR018047">
    <property type="entry name" value="Ammonium_transpt_CS"/>
</dbReference>
<dbReference type="InterPro" id="IPR024041">
    <property type="entry name" value="NH4_transpt_AmtB-like_dom"/>
</dbReference>
<keyword evidence="6 10" id="KW-1133">Transmembrane helix</keyword>
<keyword evidence="13" id="KW-1185">Reference proteome</keyword>
<keyword evidence="5 10" id="KW-0812">Transmembrane</keyword>
<dbReference type="Proteomes" id="UP001165060">
    <property type="component" value="Unassembled WGS sequence"/>
</dbReference>
<evidence type="ECO:0000256" key="7">
    <source>
        <dbReference type="ARBA" id="ARBA00023136"/>
    </source>
</evidence>
<feature type="transmembrane region" description="Helical" evidence="10">
    <location>
        <begin position="115"/>
        <end position="135"/>
    </location>
</feature>
<feature type="transmembrane region" description="Helical" evidence="10">
    <location>
        <begin position="340"/>
        <end position="358"/>
    </location>
</feature>
<evidence type="ECO:0000256" key="8">
    <source>
        <dbReference type="ARBA" id="ARBA00023177"/>
    </source>
</evidence>
<evidence type="ECO:0000256" key="9">
    <source>
        <dbReference type="SAM" id="MobiDB-lite"/>
    </source>
</evidence>
<feature type="transmembrane region" description="Helical" evidence="10">
    <location>
        <begin position="388"/>
        <end position="410"/>
    </location>
</feature>
<keyword evidence="8" id="KW-0924">Ammonia transport</keyword>
<evidence type="ECO:0000313" key="12">
    <source>
        <dbReference type="EMBL" id="GMI27040.1"/>
    </source>
</evidence>
<dbReference type="Pfam" id="PF00909">
    <property type="entry name" value="Ammonium_transp"/>
    <property type="match status" value="1"/>
</dbReference>
<dbReference type="PANTHER" id="PTHR11730:SF6">
    <property type="entry name" value="AMMONIUM TRANSPORTER"/>
    <property type="match status" value="1"/>
</dbReference>
<evidence type="ECO:0000256" key="6">
    <source>
        <dbReference type="ARBA" id="ARBA00022989"/>
    </source>
</evidence>
<dbReference type="PROSITE" id="PS01219">
    <property type="entry name" value="AMMONIUM_TRANSP"/>
    <property type="match status" value="1"/>
</dbReference>
<evidence type="ECO:0000256" key="1">
    <source>
        <dbReference type="ARBA" id="ARBA00004141"/>
    </source>
</evidence>
<dbReference type="InterPro" id="IPR002229">
    <property type="entry name" value="RhesusRHD"/>
</dbReference>
<proteinExistence type="inferred from homology"/>
<feature type="region of interest" description="Disordered" evidence="9">
    <location>
        <begin position="426"/>
        <end position="449"/>
    </location>
</feature>
<dbReference type="Gene3D" id="1.10.3430.10">
    <property type="entry name" value="Ammonium transporter AmtB like domains"/>
    <property type="match status" value="1"/>
</dbReference>
<feature type="domain" description="Ammonium transporter AmtB-like" evidence="11">
    <location>
        <begin position="31"/>
        <end position="411"/>
    </location>
</feature>
<feature type="transmembrane region" description="Helical" evidence="10">
    <location>
        <begin position="175"/>
        <end position="198"/>
    </location>
</feature>
<sequence length="550" mass="58617">MSSLRSLSDDHSIPDWATTDSLASSMNMFYLIINAQIVFFMQAGFCMLEVGIVNPKNAKSILFKNMLDGLMVTLGWWLYGFGLAGSGASGQSEASADGLGTFGLEGGVPMVDSAAFIHSLVFATTTTTIMSGGVAERMKVEVYIYLSFILSSLVYSNIVRWSWTDDGFLADLGFLDFAGSCVVHLTGGTAALAGAMLVGPRRHRFSATGQTIAFKQTSLVLSALGGLMLAFSWISFNGSSVLVTSGTNLYLSAHAVLNTFLSLSAAGVTSVTVEFMFASSTYDLPITINSMLGGLVAVTASCVYIDNWSAILLGFLSAVVTRYGSRLLTRYQIDDPLDAFAVHGLNGILGTVWVGLFARKSLVTLMGKNPDNYGVLFGGSAKLLGAQFIGCAVVFFFTFLAILFACALFVTAKSLLASFSGSPNVVEEEGEHEDDDDEDDDDRTSSTTQYDAANASLRDKFTMQLRVSRDAEIVGADFIYHQGNAFELTSNQVKLYNQEKNAQHRILRRRAAAARGARTDMEGAGGVGGAADEEGGGMEMVETTGAGARL</sequence>
<feature type="transmembrane region" description="Helical" evidence="10">
    <location>
        <begin position="219"/>
        <end position="236"/>
    </location>
</feature>
<feature type="compositionally biased region" description="Acidic residues" evidence="9">
    <location>
        <begin position="426"/>
        <end position="442"/>
    </location>
</feature>
<accession>A0ABQ6MJK5</accession>
<comment type="subcellular location">
    <subcellularLocation>
        <location evidence="1">Membrane</location>
        <topology evidence="1">Multi-pass membrane protein</topology>
    </subcellularLocation>
</comment>
<keyword evidence="7 10" id="KW-0472">Membrane</keyword>
<evidence type="ECO:0000313" key="13">
    <source>
        <dbReference type="Proteomes" id="UP001165060"/>
    </source>
</evidence>
<organism evidence="12 13">
    <name type="scientific">Tetraparma gracilis</name>
    <dbReference type="NCBI Taxonomy" id="2962635"/>
    <lineage>
        <taxon>Eukaryota</taxon>
        <taxon>Sar</taxon>
        <taxon>Stramenopiles</taxon>
        <taxon>Ochrophyta</taxon>
        <taxon>Bolidophyceae</taxon>
        <taxon>Parmales</taxon>
        <taxon>Triparmaceae</taxon>
        <taxon>Tetraparma</taxon>
    </lineage>
</organism>
<dbReference type="PANTHER" id="PTHR11730">
    <property type="entry name" value="AMMONIUM TRANSPORTER"/>
    <property type="match status" value="1"/>
</dbReference>
<feature type="transmembrane region" description="Helical" evidence="10">
    <location>
        <begin position="256"/>
        <end position="278"/>
    </location>
</feature>